<keyword evidence="2 5" id="KW-0547">Nucleotide-binding</keyword>
<feature type="region of interest" description="Disordered" evidence="6">
    <location>
        <begin position="531"/>
        <end position="562"/>
    </location>
</feature>
<dbReference type="InterPro" id="IPR008271">
    <property type="entry name" value="Ser/Thr_kinase_AS"/>
</dbReference>
<feature type="compositionally biased region" description="Low complexity" evidence="6">
    <location>
        <begin position="432"/>
        <end position="454"/>
    </location>
</feature>
<dbReference type="AlphaFoldDB" id="A0A7X0HAK7"/>
<dbReference type="InterPro" id="IPR017441">
    <property type="entry name" value="Protein_kinase_ATP_BS"/>
</dbReference>
<evidence type="ECO:0000256" key="1">
    <source>
        <dbReference type="ARBA" id="ARBA00022679"/>
    </source>
</evidence>
<feature type="compositionally biased region" description="Pro residues" evidence="6">
    <location>
        <begin position="415"/>
        <end position="431"/>
    </location>
</feature>
<dbReference type="PROSITE" id="PS50011">
    <property type="entry name" value="PROTEIN_KINASE_DOM"/>
    <property type="match status" value="1"/>
</dbReference>
<proteinExistence type="predicted"/>
<feature type="domain" description="Protein kinase" evidence="8">
    <location>
        <begin position="25"/>
        <end position="281"/>
    </location>
</feature>
<dbReference type="Gene3D" id="1.10.510.10">
    <property type="entry name" value="Transferase(Phosphotransferase) domain 1"/>
    <property type="match status" value="1"/>
</dbReference>
<keyword evidence="1" id="KW-0808">Transferase</keyword>
<feature type="transmembrane region" description="Helical" evidence="7">
    <location>
        <begin position="503"/>
        <end position="526"/>
    </location>
</feature>
<dbReference type="PANTHER" id="PTHR43289">
    <property type="entry name" value="MITOGEN-ACTIVATED PROTEIN KINASE KINASE KINASE 20-RELATED"/>
    <property type="match status" value="1"/>
</dbReference>
<protein>
    <submittedName>
        <fullName evidence="9">Serine/threonine protein kinase</fullName>
    </submittedName>
</protein>
<keyword evidence="7" id="KW-0472">Membrane</keyword>
<dbReference type="RefSeq" id="WP_185026184.1">
    <property type="nucleotide sequence ID" value="NZ_BNBN01000001.1"/>
</dbReference>
<evidence type="ECO:0000313" key="9">
    <source>
        <dbReference type="EMBL" id="MBB6434000.1"/>
    </source>
</evidence>
<dbReference type="GO" id="GO:0005524">
    <property type="term" value="F:ATP binding"/>
    <property type="evidence" value="ECO:0007669"/>
    <property type="project" value="UniProtKB-UniRule"/>
</dbReference>
<evidence type="ECO:0000259" key="8">
    <source>
        <dbReference type="PROSITE" id="PS50011"/>
    </source>
</evidence>
<feature type="compositionally biased region" description="Low complexity" evidence="6">
    <location>
        <begin position="370"/>
        <end position="387"/>
    </location>
</feature>
<dbReference type="SMART" id="SM00220">
    <property type="entry name" value="S_TKc"/>
    <property type="match status" value="1"/>
</dbReference>
<dbReference type="PROSITE" id="PS00107">
    <property type="entry name" value="PROTEIN_KINASE_ATP"/>
    <property type="match status" value="1"/>
</dbReference>
<dbReference type="GO" id="GO:0004674">
    <property type="term" value="F:protein serine/threonine kinase activity"/>
    <property type="evidence" value="ECO:0007669"/>
    <property type="project" value="UniProtKB-KW"/>
</dbReference>
<dbReference type="InterPro" id="IPR000719">
    <property type="entry name" value="Prot_kinase_dom"/>
</dbReference>
<evidence type="ECO:0000256" key="2">
    <source>
        <dbReference type="ARBA" id="ARBA00022741"/>
    </source>
</evidence>
<evidence type="ECO:0000256" key="7">
    <source>
        <dbReference type="SAM" id="Phobius"/>
    </source>
</evidence>
<keyword evidence="9" id="KW-0723">Serine/threonine-protein kinase</keyword>
<dbReference type="Pfam" id="PF00069">
    <property type="entry name" value="Pkinase"/>
    <property type="match status" value="1"/>
</dbReference>
<feature type="compositionally biased region" description="Gly residues" evidence="6">
    <location>
        <begin position="356"/>
        <end position="369"/>
    </location>
</feature>
<dbReference type="Gene3D" id="3.30.200.20">
    <property type="entry name" value="Phosphorylase Kinase, domain 1"/>
    <property type="match status" value="1"/>
</dbReference>
<sequence length="692" mass="71424">MHQGAAAGGQFHPLEDNDPRSVAGYRIAARLGAGGMGQVYLSYTPGGHPIAIKVIRPELGEDPGFRQRFRLEVQAAQRVQGLYTAPVIDFDTEGGRPWLATAYVAGHSLAVAVAEHGRLPVAAVLRLLAGMAEALKVIHDAGIVHRDLKPANVLLGADGPKVIDFGIARAADATALTGTGVTVGTPAFMSPEQAAGRELGPPSDIFALGQVGVYAAVGNQAYGQGNSHAVLYRIVHEKPDLTGLPEELGFLAHCLAKDPAQRPTPAEIIEFCRAASPEPLSQRGSWLPEVMEEDIDRRTRAWAAMRTSMSATAEGAAGSGTGKASPQNISGGPDLSGGRDEAAPEGSGPAAPSSLGGVGTPGGPGGFGTPGTPDGSSAPSGPATPGSPAGPVPYPLTAPGDSHAPTATAASPVGPSTPPPPAAPGMPPTPPGGSATSPPYPGSYPGQPAQQPTTAPYPGPGGPSHPTHPAHTPQHSLHAAPYPMQPQASWAPPPPKKKMSGGVVALIVIAAVLLPIGGCAAYLVSLTDNLTDDSKRDRTSSSAGSTGGASGKPRPDPKPVTYKGVNLTRNYYVRFADSPPRPIHSGDAAYEADSDFYYWSNERYIGSRSKKISLLNNSQKGSLRTCRDETRFTERLTLSQVSPGSQICVHTDAGHIALVTYRGRSSASDPSDYVTLDFTLWRNAEEPADSGY</sequence>
<dbReference type="SUPFAM" id="SSF56112">
    <property type="entry name" value="Protein kinase-like (PK-like)"/>
    <property type="match status" value="1"/>
</dbReference>
<dbReference type="EMBL" id="JACHEM010000001">
    <property type="protein sequence ID" value="MBB6434000.1"/>
    <property type="molecule type" value="Genomic_DNA"/>
</dbReference>
<dbReference type="Proteomes" id="UP000540423">
    <property type="component" value="Unassembled WGS sequence"/>
</dbReference>
<keyword evidence="10" id="KW-1185">Reference proteome</keyword>
<dbReference type="PANTHER" id="PTHR43289:SF34">
    <property type="entry name" value="SERINE_THREONINE-PROTEIN KINASE YBDM-RELATED"/>
    <property type="match status" value="1"/>
</dbReference>
<keyword evidence="3 9" id="KW-0418">Kinase</keyword>
<name>A0A7X0HAK7_9ACTN</name>
<reference evidence="9 10" key="1">
    <citation type="submission" date="2020-08" db="EMBL/GenBank/DDBJ databases">
        <title>Genomic Encyclopedia of Type Strains, Phase IV (KMG-IV): sequencing the most valuable type-strain genomes for metagenomic binning, comparative biology and taxonomic classification.</title>
        <authorList>
            <person name="Goeker M."/>
        </authorList>
    </citation>
    <scope>NUCLEOTIDE SEQUENCE [LARGE SCALE GENOMIC DNA]</scope>
    <source>
        <strain evidence="9 10">DSM 40141</strain>
    </source>
</reference>
<keyword evidence="7" id="KW-0812">Transmembrane</keyword>
<evidence type="ECO:0000313" key="10">
    <source>
        <dbReference type="Proteomes" id="UP000540423"/>
    </source>
</evidence>
<evidence type="ECO:0000256" key="6">
    <source>
        <dbReference type="SAM" id="MobiDB-lite"/>
    </source>
</evidence>
<gene>
    <name evidence="9" type="ORF">HNQ79_000438</name>
</gene>
<accession>A0A7X0HAK7</accession>
<comment type="caution">
    <text evidence="9">The sequence shown here is derived from an EMBL/GenBank/DDBJ whole genome shotgun (WGS) entry which is preliminary data.</text>
</comment>
<feature type="compositionally biased region" description="Low complexity" evidence="6">
    <location>
        <begin position="464"/>
        <end position="473"/>
    </location>
</feature>
<dbReference type="InterPro" id="IPR011009">
    <property type="entry name" value="Kinase-like_dom_sf"/>
</dbReference>
<feature type="compositionally biased region" description="Low complexity" evidence="6">
    <location>
        <begin position="404"/>
        <end position="414"/>
    </location>
</feature>
<evidence type="ECO:0000256" key="5">
    <source>
        <dbReference type="PROSITE-ProRule" id="PRU10141"/>
    </source>
</evidence>
<evidence type="ECO:0000256" key="4">
    <source>
        <dbReference type="ARBA" id="ARBA00022840"/>
    </source>
</evidence>
<keyword evidence="7" id="KW-1133">Transmembrane helix</keyword>
<feature type="region of interest" description="Disordered" evidence="6">
    <location>
        <begin position="309"/>
        <end position="497"/>
    </location>
</feature>
<feature type="binding site" evidence="5">
    <location>
        <position position="53"/>
    </location>
    <ligand>
        <name>ATP</name>
        <dbReference type="ChEBI" id="CHEBI:30616"/>
    </ligand>
</feature>
<keyword evidence="4 5" id="KW-0067">ATP-binding</keyword>
<feature type="compositionally biased region" description="Low complexity" evidence="6">
    <location>
        <begin position="344"/>
        <end position="355"/>
    </location>
</feature>
<dbReference type="PROSITE" id="PS00108">
    <property type="entry name" value="PROTEIN_KINASE_ST"/>
    <property type="match status" value="1"/>
</dbReference>
<organism evidence="9 10">
    <name type="scientific">Streptomyces candidus</name>
    <dbReference type="NCBI Taxonomy" id="67283"/>
    <lineage>
        <taxon>Bacteria</taxon>
        <taxon>Bacillati</taxon>
        <taxon>Actinomycetota</taxon>
        <taxon>Actinomycetes</taxon>
        <taxon>Kitasatosporales</taxon>
        <taxon>Streptomycetaceae</taxon>
        <taxon>Streptomyces</taxon>
    </lineage>
</organism>
<evidence type="ECO:0000256" key="3">
    <source>
        <dbReference type="ARBA" id="ARBA00022777"/>
    </source>
</evidence>
<dbReference type="CDD" id="cd14014">
    <property type="entry name" value="STKc_PknB_like"/>
    <property type="match status" value="1"/>
</dbReference>